<keyword evidence="4 13" id="KW-0812">Transmembrane</keyword>
<evidence type="ECO:0000256" key="13">
    <source>
        <dbReference type="HAMAP-Rule" id="MF_01398"/>
    </source>
</evidence>
<comment type="subcellular location">
    <subcellularLocation>
        <location evidence="13">Cell membrane</location>
        <topology evidence="13">Single-pass membrane protein</topology>
    </subcellularLocation>
    <subcellularLocation>
        <location evidence="12">Endomembrane system</location>
        <topology evidence="12">Single-pass membrane protein</topology>
    </subcellularLocation>
</comment>
<dbReference type="RefSeq" id="WP_315727635.1">
    <property type="nucleotide sequence ID" value="NZ_JAVUPU010000009.1"/>
</dbReference>
<keyword evidence="7 13" id="KW-0406">Ion transport</keyword>
<evidence type="ECO:0000256" key="2">
    <source>
        <dbReference type="ARBA" id="ARBA00022448"/>
    </source>
</evidence>
<evidence type="ECO:0000256" key="3">
    <source>
        <dbReference type="ARBA" id="ARBA00022547"/>
    </source>
</evidence>
<sequence>MAEHPVTASPVHGETVAGTEVHGAGHAPEPEFLGLGPAWFVSAAMVAVFLILIWKKVPGAIGAALDKKIAGIRDQLAEAEQLRTEAEALKAEYLAKAAAADAEAAVMIERARNEAQAIVEQARTDTAGLIERRTRIAEDKIAAAERAAVDEVRAKAADAAVAAAARIIAEDLGGAADRKMVDQTISGLGRAH</sequence>
<evidence type="ECO:0000256" key="8">
    <source>
        <dbReference type="ARBA" id="ARBA00023136"/>
    </source>
</evidence>
<reference evidence="16 17" key="1">
    <citation type="submission" date="2023-05" db="EMBL/GenBank/DDBJ databases">
        <authorList>
            <person name="Guo Y."/>
        </authorList>
    </citation>
    <scope>NUCLEOTIDE SEQUENCE [LARGE SCALE GENOMIC DNA]</scope>
    <source>
        <strain evidence="16 17">GR2756</strain>
    </source>
</reference>
<comment type="similarity">
    <text evidence="1 13 14">Belongs to the ATPase B chain family.</text>
</comment>
<proteinExistence type="inferred from homology"/>
<evidence type="ECO:0000256" key="5">
    <source>
        <dbReference type="ARBA" id="ARBA00022781"/>
    </source>
</evidence>
<evidence type="ECO:0000256" key="4">
    <source>
        <dbReference type="ARBA" id="ARBA00022692"/>
    </source>
</evidence>
<comment type="caution">
    <text evidence="16">The sequence shown here is derived from an EMBL/GenBank/DDBJ whole genome shotgun (WGS) entry which is preliminary data.</text>
</comment>
<evidence type="ECO:0000313" key="17">
    <source>
        <dbReference type="Proteomes" id="UP001259572"/>
    </source>
</evidence>
<evidence type="ECO:0000313" key="16">
    <source>
        <dbReference type="EMBL" id="MDT9600451.1"/>
    </source>
</evidence>
<dbReference type="InterPro" id="IPR002146">
    <property type="entry name" value="ATP_synth_b/b'su_bac/chlpt"/>
</dbReference>
<protein>
    <recommendedName>
        <fullName evidence="13">ATP synthase subunit b</fullName>
    </recommendedName>
    <alternativeName>
        <fullName evidence="13">ATP synthase F(0) sector subunit b</fullName>
    </alternativeName>
    <alternativeName>
        <fullName evidence="13">ATPase subunit I</fullName>
    </alternativeName>
    <alternativeName>
        <fullName evidence="13">F-type ATPase subunit b</fullName>
        <shortName evidence="13">F-ATPase subunit b</shortName>
    </alternativeName>
</protein>
<comment type="function">
    <text evidence="10 13">F(1)F(0) ATP synthase produces ATP from ADP in the presence of a proton or sodium gradient. F-type ATPases consist of two structural domains, F(1) containing the extramembraneous catalytic core and F(0) containing the membrane proton channel, linked together by a central stalk and a peripheral stalk. During catalysis, ATP synthesis in the catalytic domain of F(1) is coupled via a rotary mechanism of the central stalk subunits to proton translocation.</text>
</comment>
<evidence type="ECO:0000256" key="1">
    <source>
        <dbReference type="ARBA" id="ARBA00005513"/>
    </source>
</evidence>
<name>A0ABU3QAQ7_9SPHN</name>
<evidence type="ECO:0000256" key="15">
    <source>
        <dbReference type="SAM" id="Coils"/>
    </source>
</evidence>
<keyword evidence="17" id="KW-1185">Reference proteome</keyword>
<organism evidence="16 17">
    <name type="scientific">Sphingosinicella rhizophila</name>
    <dbReference type="NCBI Taxonomy" id="3050082"/>
    <lineage>
        <taxon>Bacteria</taxon>
        <taxon>Pseudomonadati</taxon>
        <taxon>Pseudomonadota</taxon>
        <taxon>Alphaproteobacteria</taxon>
        <taxon>Sphingomonadales</taxon>
        <taxon>Sphingosinicellaceae</taxon>
        <taxon>Sphingosinicella</taxon>
    </lineage>
</organism>
<feature type="transmembrane region" description="Helical" evidence="13">
    <location>
        <begin position="32"/>
        <end position="54"/>
    </location>
</feature>
<dbReference type="Pfam" id="PF00430">
    <property type="entry name" value="ATP-synt_B"/>
    <property type="match status" value="1"/>
</dbReference>
<dbReference type="PANTHER" id="PTHR33445:SF1">
    <property type="entry name" value="ATP SYNTHASE SUBUNIT B"/>
    <property type="match status" value="1"/>
</dbReference>
<dbReference type="CDD" id="cd06503">
    <property type="entry name" value="ATP-synt_Fo_b"/>
    <property type="match status" value="1"/>
</dbReference>
<evidence type="ECO:0000256" key="11">
    <source>
        <dbReference type="ARBA" id="ARBA00025614"/>
    </source>
</evidence>
<keyword evidence="15" id="KW-0175">Coiled coil</keyword>
<dbReference type="HAMAP" id="MF_01398">
    <property type="entry name" value="ATP_synth_b_bprime"/>
    <property type="match status" value="1"/>
</dbReference>
<evidence type="ECO:0000256" key="14">
    <source>
        <dbReference type="RuleBase" id="RU003848"/>
    </source>
</evidence>
<dbReference type="EMBL" id="JAVUPU010000009">
    <property type="protein sequence ID" value="MDT9600451.1"/>
    <property type="molecule type" value="Genomic_DNA"/>
</dbReference>
<evidence type="ECO:0000256" key="12">
    <source>
        <dbReference type="ARBA" id="ARBA00037847"/>
    </source>
</evidence>
<evidence type="ECO:0000256" key="7">
    <source>
        <dbReference type="ARBA" id="ARBA00023065"/>
    </source>
</evidence>
<keyword evidence="2 13" id="KW-0813">Transport</keyword>
<comment type="function">
    <text evidence="11">Component of the F(0) channel, it forms part of the peripheral stalk, linking F(1) to F(0). The b'-subunit is a diverged and duplicated form of b found in plants and photosynthetic bacteria.</text>
</comment>
<keyword evidence="3 13" id="KW-0138">CF(0)</keyword>
<keyword evidence="5 13" id="KW-0375">Hydrogen ion transport</keyword>
<evidence type="ECO:0000256" key="6">
    <source>
        <dbReference type="ARBA" id="ARBA00022989"/>
    </source>
</evidence>
<accession>A0ABU3QAQ7</accession>
<keyword evidence="8 13" id="KW-0472">Membrane</keyword>
<evidence type="ECO:0000256" key="10">
    <source>
        <dbReference type="ARBA" id="ARBA00025198"/>
    </source>
</evidence>
<keyword evidence="6 13" id="KW-1133">Transmembrane helix</keyword>
<dbReference type="InterPro" id="IPR050059">
    <property type="entry name" value="ATP_synthase_B_chain"/>
</dbReference>
<feature type="coiled-coil region" evidence="15">
    <location>
        <begin position="69"/>
        <end position="99"/>
    </location>
</feature>
<gene>
    <name evidence="13" type="primary">atpF</name>
    <name evidence="16" type="ORF">RQX22_15940</name>
</gene>
<comment type="subunit">
    <text evidence="13">F-type ATPases have 2 components, F(1) - the catalytic core - and F(0) - the membrane proton channel. F(1) has five subunits: alpha(3), beta(3), gamma(1), delta(1), epsilon(1). F(0) has three main subunits: a(1), b(2) and c(10-14). The alpha and beta chains form an alternating ring which encloses part of the gamma chain. F(1) is attached to F(0) by a central stalk formed by the gamma and epsilon chains, while a peripheral stalk is formed by the delta and b chains.</text>
</comment>
<keyword evidence="13" id="KW-1003">Cell membrane</keyword>
<dbReference type="Proteomes" id="UP001259572">
    <property type="component" value="Unassembled WGS sequence"/>
</dbReference>
<keyword evidence="9 13" id="KW-0066">ATP synthesis</keyword>
<dbReference type="PANTHER" id="PTHR33445">
    <property type="entry name" value="ATP SYNTHASE SUBUNIT B', CHLOROPLASTIC"/>
    <property type="match status" value="1"/>
</dbReference>
<evidence type="ECO:0000256" key="9">
    <source>
        <dbReference type="ARBA" id="ARBA00023310"/>
    </source>
</evidence>